<dbReference type="Pfam" id="PF21984">
    <property type="entry name" value="DnaD_N"/>
    <property type="match status" value="1"/>
</dbReference>
<feature type="domain" description="DnaD N-terminal" evidence="3">
    <location>
        <begin position="15"/>
        <end position="109"/>
    </location>
</feature>
<accession>A0A0S3K824</accession>
<dbReference type="Proteomes" id="UP000065511">
    <property type="component" value="Chromosome"/>
</dbReference>
<comment type="similarity">
    <text evidence="1">Belongs to the DnaB/DnaD family.</text>
</comment>
<evidence type="ECO:0000313" key="6">
    <source>
        <dbReference type="Proteomes" id="UP000065511"/>
    </source>
</evidence>
<evidence type="ECO:0000259" key="2">
    <source>
        <dbReference type="Pfam" id="PF07261"/>
    </source>
</evidence>
<evidence type="ECO:0000313" key="4">
    <source>
        <dbReference type="EMBL" id="ALS00464.1"/>
    </source>
</evidence>
<evidence type="ECO:0000256" key="1">
    <source>
        <dbReference type="ARBA" id="ARBA00093462"/>
    </source>
</evidence>
<proteinExistence type="inferred from homology"/>
<dbReference type="KEGG" id="ess:ATZ33_03475"/>
<keyword evidence="6" id="KW-1185">Reference proteome</keyword>
<dbReference type="Gene3D" id="1.10.10.10">
    <property type="entry name" value="Winged helix-like DNA-binding domain superfamily/Winged helix DNA-binding domain"/>
    <property type="match status" value="1"/>
</dbReference>
<dbReference type="Gene3D" id="1.10.10.630">
    <property type="entry name" value="DnaD domain-like"/>
    <property type="match status" value="1"/>
</dbReference>
<name>A0A0S3K824_9ENTE</name>
<dbReference type="AlphaFoldDB" id="A0A0S3K824"/>
<dbReference type="NCBIfam" id="TIGR01446">
    <property type="entry name" value="DnaD_dom"/>
    <property type="match status" value="1"/>
</dbReference>
<dbReference type="OrthoDB" id="9770238at2"/>
<organism evidence="5 7">
    <name type="scientific">Enterococcus silesiacus</name>
    <dbReference type="NCBI Taxonomy" id="332949"/>
    <lineage>
        <taxon>Bacteria</taxon>
        <taxon>Bacillati</taxon>
        <taxon>Bacillota</taxon>
        <taxon>Bacilli</taxon>
        <taxon>Lactobacillales</taxon>
        <taxon>Enterococcaceae</taxon>
        <taxon>Enterococcus</taxon>
    </lineage>
</organism>
<evidence type="ECO:0000313" key="7">
    <source>
        <dbReference type="Proteomes" id="UP000183039"/>
    </source>
</evidence>
<dbReference type="InterPro" id="IPR036388">
    <property type="entry name" value="WH-like_DNA-bd_sf"/>
</dbReference>
<dbReference type="EMBL" id="JXLC01000020">
    <property type="protein sequence ID" value="OJG90163.1"/>
    <property type="molecule type" value="Genomic_DNA"/>
</dbReference>
<dbReference type="InterPro" id="IPR034829">
    <property type="entry name" value="DnaD-like_sf"/>
</dbReference>
<feature type="domain" description="DnaB/C C-terminal" evidence="2">
    <location>
        <begin position="129"/>
        <end position="199"/>
    </location>
</feature>
<gene>
    <name evidence="4" type="ORF">ATZ33_03475</name>
    <name evidence="5" type="ORF">RV15_GL001427</name>
</gene>
<evidence type="ECO:0000259" key="3">
    <source>
        <dbReference type="Pfam" id="PF21984"/>
    </source>
</evidence>
<dbReference type="Proteomes" id="UP000183039">
    <property type="component" value="Unassembled WGS sequence"/>
</dbReference>
<dbReference type="InterPro" id="IPR053843">
    <property type="entry name" value="DnaD_N"/>
</dbReference>
<dbReference type="InterPro" id="IPR053162">
    <property type="entry name" value="DnaD"/>
</dbReference>
<dbReference type="PANTHER" id="PTHR37293">
    <property type="entry name" value="PHAGE REPLICATION PROTEIN-RELATED"/>
    <property type="match status" value="1"/>
</dbReference>
<sequence length="238" mass="28010">MLSINEYLKAGETTVSNLVIENYQKIGLTDEEFLFWLQLFRSQAKGDLFPDLAEISQMMGKPIDVIYKLMNQLVSRGFLVIETKQNEQGQMMDTYDLLPIFEKIDLLQQKLTEKQKEVTSEETIKQLYQGFEKEFGRQLSPIELEMIGQWLETDHYQPELIRLALREAVLNQAYSLKYIDRILLAWERKNITTKEQVAEDQKRRKQALIQKEIEQQGVQNEPIPKVTLHNWLNPEDSE</sequence>
<reference evidence="5 7" key="1">
    <citation type="submission" date="2014-12" db="EMBL/GenBank/DDBJ databases">
        <title>Draft genome sequences of 29 type strains of Enterococci.</title>
        <authorList>
            <person name="Zhong Z."/>
            <person name="Sun Z."/>
            <person name="Liu W."/>
            <person name="Zhang W."/>
            <person name="Zhang H."/>
        </authorList>
    </citation>
    <scope>NUCLEOTIDE SEQUENCE [LARGE SCALE GENOMIC DNA]</scope>
    <source>
        <strain evidence="5 7">DSM 22801</strain>
    </source>
</reference>
<dbReference type="InterPro" id="IPR006343">
    <property type="entry name" value="DnaB/C_C"/>
</dbReference>
<protein>
    <submittedName>
        <fullName evidence="4">DNA replication protein DnaD</fullName>
    </submittedName>
    <submittedName>
        <fullName evidence="5">DnaD domain-containing protein</fullName>
    </submittedName>
</protein>
<dbReference type="SUPFAM" id="SSF158499">
    <property type="entry name" value="DnaD domain-like"/>
    <property type="match status" value="1"/>
</dbReference>
<dbReference type="RefSeq" id="WP_071878454.1">
    <property type="nucleotide sequence ID" value="NZ_JXLC01000020.1"/>
</dbReference>
<evidence type="ECO:0000313" key="5">
    <source>
        <dbReference type="EMBL" id="OJG90163.1"/>
    </source>
</evidence>
<reference evidence="4 6" key="2">
    <citation type="submission" date="2015-12" db="EMBL/GenBank/DDBJ databases">
        <authorList>
            <person name="Lauer A."/>
            <person name="Humrighouse B."/>
            <person name="Loparev V."/>
            <person name="Shewmaker P.L."/>
            <person name="Whitney A.M."/>
            <person name="McLaughlin R.W."/>
        </authorList>
    </citation>
    <scope>NUCLEOTIDE SEQUENCE [LARGE SCALE GENOMIC DNA]</scope>
    <source>
        <strain evidence="4 6">LMG 23085</strain>
    </source>
</reference>
<dbReference type="EMBL" id="CP013614">
    <property type="protein sequence ID" value="ALS00464.1"/>
    <property type="molecule type" value="Genomic_DNA"/>
</dbReference>
<dbReference type="Pfam" id="PF07261">
    <property type="entry name" value="DnaB_2"/>
    <property type="match status" value="1"/>
</dbReference>
<dbReference type="PANTHER" id="PTHR37293:SF6">
    <property type="entry name" value="DNA REPLICATION PROTEIN DNAD"/>
    <property type="match status" value="1"/>
</dbReference>